<name>A0A350H8L6_UNCW3</name>
<dbReference type="NCBIfam" id="NF000908">
    <property type="entry name" value="PRK00089.1"/>
    <property type="match status" value="1"/>
</dbReference>
<dbReference type="GO" id="GO:0043024">
    <property type="term" value="F:ribosomal small subunit binding"/>
    <property type="evidence" value="ECO:0007669"/>
    <property type="project" value="TreeGrafter"/>
</dbReference>
<accession>A0A350H8L6</accession>
<evidence type="ECO:0000256" key="6">
    <source>
        <dbReference type="HAMAP-Rule" id="MF_00367"/>
    </source>
</evidence>
<proteinExistence type="inferred from homology"/>
<feature type="domain" description="KH type-2" evidence="9">
    <location>
        <begin position="193"/>
        <end position="270"/>
    </location>
</feature>
<dbReference type="GO" id="GO:0005886">
    <property type="term" value="C:plasma membrane"/>
    <property type="evidence" value="ECO:0007669"/>
    <property type="project" value="UniProtKB-SubCell"/>
</dbReference>
<dbReference type="PANTHER" id="PTHR42698:SF1">
    <property type="entry name" value="GTPASE ERA, MITOCHONDRIAL"/>
    <property type="match status" value="1"/>
</dbReference>
<gene>
    <name evidence="6" type="primary">era</name>
    <name evidence="11" type="ORF">DCW38_01705</name>
</gene>
<dbReference type="CDD" id="cd04163">
    <property type="entry name" value="Era"/>
    <property type="match status" value="1"/>
</dbReference>
<organism evidence="11 12">
    <name type="scientific">candidate division WOR-3 bacterium</name>
    <dbReference type="NCBI Taxonomy" id="2052148"/>
    <lineage>
        <taxon>Bacteria</taxon>
        <taxon>Bacteria division WOR-3</taxon>
    </lineage>
</organism>
<keyword evidence="6" id="KW-0472">Membrane</keyword>
<evidence type="ECO:0000256" key="3">
    <source>
        <dbReference type="ARBA" id="ARBA00022741"/>
    </source>
</evidence>
<dbReference type="InterPro" id="IPR005662">
    <property type="entry name" value="GTPase_Era-like"/>
</dbReference>
<feature type="domain" description="Era-type G" evidence="10">
    <location>
        <begin position="2"/>
        <end position="162"/>
    </location>
</feature>
<sequence>MKSGYVSIIGKPNTGKSTLLNQLLKFKLSAVSHKAQTTRASIQGIYMDDDSQIIFYDTPGFLKTKNMLEEWMLRDIKESVKSADIVLFLFEERNYKERFEINLSPNQHSIAVLNKIDRISAQEGEIIEKELKESFEDVILISALNNMNLDILVNTIKKYLPHDNLFYPEDIITEKPERFFVSEFVRQSIFEIYGDEVPYSTGIIVDEFTEKPDRKDYIRVKLLVERDSQKGILIGEKGRALKEVGVRSRRMIEEFLGRDVFLEIFVKVEKGWKDNKGLLKRMWEQT</sequence>
<keyword evidence="5 6" id="KW-0342">GTP-binding</keyword>
<evidence type="ECO:0000256" key="7">
    <source>
        <dbReference type="PROSITE-ProRule" id="PRU01050"/>
    </source>
</evidence>
<dbReference type="InterPro" id="IPR027417">
    <property type="entry name" value="P-loop_NTPase"/>
</dbReference>
<dbReference type="InterPro" id="IPR004044">
    <property type="entry name" value="KH_dom_type_2"/>
</dbReference>
<evidence type="ECO:0000256" key="5">
    <source>
        <dbReference type="ARBA" id="ARBA00023134"/>
    </source>
</evidence>
<dbReference type="AlphaFoldDB" id="A0A350H8L6"/>
<feature type="region of interest" description="G5" evidence="7">
    <location>
        <begin position="141"/>
        <end position="143"/>
    </location>
</feature>
<reference evidence="11 12" key="1">
    <citation type="journal article" date="2018" name="Nat. Biotechnol.">
        <title>A standardized bacterial taxonomy based on genome phylogeny substantially revises the tree of life.</title>
        <authorList>
            <person name="Parks D.H."/>
            <person name="Chuvochina M."/>
            <person name="Waite D.W."/>
            <person name="Rinke C."/>
            <person name="Skarshewski A."/>
            <person name="Chaumeil P.A."/>
            <person name="Hugenholtz P."/>
        </authorList>
    </citation>
    <scope>NUCLEOTIDE SEQUENCE [LARGE SCALE GENOMIC DNA]</scope>
    <source>
        <strain evidence="11">UBA9956</strain>
    </source>
</reference>
<keyword evidence="4 6" id="KW-0694">RNA-binding</keyword>
<keyword evidence="6" id="KW-0690">Ribosome biogenesis</keyword>
<dbReference type="PROSITE" id="PS51713">
    <property type="entry name" value="G_ERA"/>
    <property type="match status" value="1"/>
</dbReference>
<dbReference type="InterPro" id="IPR015946">
    <property type="entry name" value="KH_dom-like_a/b"/>
</dbReference>
<dbReference type="Pfam" id="PF07650">
    <property type="entry name" value="KH_2"/>
    <property type="match status" value="1"/>
</dbReference>
<dbReference type="Gene3D" id="3.40.50.300">
    <property type="entry name" value="P-loop containing nucleotide triphosphate hydrolases"/>
    <property type="match status" value="1"/>
</dbReference>
<evidence type="ECO:0000259" key="9">
    <source>
        <dbReference type="PROSITE" id="PS50823"/>
    </source>
</evidence>
<feature type="region of interest" description="G1" evidence="7">
    <location>
        <begin position="10"/>
        <end position="17"/>
    </location>
</feature>
<protein>
    <recommendedName>
        <fullName evidence="2 6">GTPase Era</fullName>
    </recommendedName>
</protein>
<keyword evidence="6" id="KW-0699">rRNA-binding</keyword>
<comment type="function">
    <text evidence="6">An essential GTPase that binds both GDP and GTP, with rapid nucleotide exchange. Plays a role in 16S rRNA processing and 30S ribosomal subunit biogenesis and possibly also in cell cycle regulation and energy metabolism.</text>
</comment>
<dbReference type="Gene3D" id="3.30.300.20">
    <property type="match status" value="1"/>
</dbReference>
<dbReference type="GO" id="GO:0003924">
    <property type="term" value="F:GTPase activity"/>
    <property type="evidence" value="ECO:0007669"/>
    <property type="project" value="UniProtKB-UniRule"/>
</dbReference>
<dbReference type="SUPFAM" id="SSF52540">
    <property type="entry name" value="P-loop containing nucleoside triphosphate hydrolases"/>
    <property type="match status" value="1"/>
</dbReference>
<dbReference type="Pfam" id="PF01926">
    <property type="entry name" value="MMR_HSR1"/>
    <property type="match status" value="1"/>
</dbReference>
<comment type="subcellular location">
    <subcellularLocation>
        <location evidence="6">Cytoplasm</location>
    </subcellularLocation>
    <subcellularLocation>
        <location evidence="6">Cell membrane</location>
        <topology evidence="6">Peripheral membrane protein</topology>
    </subcellularLocation>
</comment>
<feature type="region of interest" description="G4" evidence="7">
    <location>
        <begin position="114"/>
        <end position="117"/>
    </location>
</feature>
<comment type="caution">
    <text evidence="11">The sequence shown here is derived from an EMBL/GenBank/DDBJ whole genome shotgun (WGS) entry which is preliminary data.</text>
</comment>
<feature type="binding site" evidence="6">
    <location>
        <begin position="114"/>
        <end position="117"/>
    </location>
    <ligand>
        <name>GTP</name>
        <dbReference type="ChEBI" id="CHEBI:37565"/>
    </ligand>
</feature>
<dbReference type="PROSITE" id="PS50823">
    <property type="entry name" value="KH_TYPE_2"/>
    <property type="match status" value="1"/>
</dbReference>
<evidence type="ECO:0000256" key="8">
    <source>
        <dbReference type="RuleBase" id="RU003761"/>
    </source>
</evidence>
<dbReference type="GO" id="GO:0070181">
    <property type="term" value="F:small ribosomal subunit rRNA binding"/>
    <property type="evidence" value="ECO:0007669"/>
    <property type="project" value="UniProtKB-UniRule"/>
</dbReference>
<dbReference type="InterPro" id="IPR030388">
    <property type="entry name" value="G_ERA_dom"/>
</dbReference>
<feature type="binding site" evidence="6">
    <location>
        <begin position="10"/>
        <end position="17"/>
    </location>
    <ligand>
        <name>GTP</name>
        <dbReference type="ChEBI" id="CHEBI:37565"/>
    </ligand>
</feature>
<evidence type="ECO:0000256" key="4">
    <source>
        <dbReference type="ARBA" id="ARBA00022884"/>
    </source>
</evidence>
<dbReference type="NCBIfam" id="TIGR00436">
    <property type="entry name" value="era"/>
    <property type="match status" value="1"/>
</dbReference>
<comment type="similarity">
    <text evidence="1 6 7 8">Belongs to the TRAFAC class TrmE-Era-EngA-EngB-Septin-like GTPase superfamily. Era GTPase family.</text>
</comment>
<dbReference type="InterPro" id="IPR006073">
    <property type="entry name" value="GTP-bd"/>
</dbReference>
<evidence type="ECO:0000256" key="1">
    <source>
        <dbReference type="ARBA" id="ARBA00007921"/>
    </source>
</evidence>
<evidence type="ECO:0000259" key="10">
    <source>
        <dbReference type="PROSITE" id="PS51713"/>
    </source>
</evidence>
<feature type="region of interest" description="G3" evidence="7">
    <location>
        <begin position="57"/>
        <end position="60"/>
    </location>
</feature>
<dbReference type="Proteomes" id="UP000264062">
    <property type="component" value="Unassembled WGS sequence"/>
</dbReference>
<evidence type="ECO:0000256" key="2">
    <source>
        <dbReference type="ARBA" id="ARBA00020484"/>
    </source>
</evidence>
<dbReference type="NCBIfam" id="TIGR00231">
    <property type="entry name" value="small_GTP"/>
    <property type="match status" value="1"/>
</dbReference>
<keyword evidence="6" id="KW-0963">Cytoplasm</keyword>
<keyword evidence="6" id="KW-1003">Cell membrane</keyword>
<feature type="region of interest" description="G2" evidence="7">
    <location>
        <begin position="36"/>
        <end position="40"/>
    </location>
</feature>
<dbReference type="InterPro" id="IPR005225">
    <property type="entry name" value="Small_GTP-bd"/>
</dbReference>
<dbReference type="SUPFAM" id="SSF54814">
    <property type="entry name" value="Prokaryotic type KH domain (KH-domain type II)"/>
    <property type="match status" value="1"/>
</dbReference>
<evidence type="ECO:0000313" key="12">
    <source>
        <dbReference type="Proteomes" id="UP000264062"/>
    </source>
</evidence>
<comment type="subunit">
    <text evidence="6">Monomer.</text>
</comment>
<dbReference type="GO" id="GO:0000028">
    <property type="term" value="P:ribosomal small subunit assembly"/>
    <property type="evidence" value="ECO:0007669"/>
    <property type="project" value="TreeGrafter"/>
</dbReference>
<dbReference type="EMBL" id="DMZY01000054">
    <property type="protein sequence ID" value="HAV91882.1"/>
    <property type="molecule type" value="Genomic_DNA"/>
</dbReference>
<dbReference type="GO" id="GO:0005525">
    <property type="term" value="F:GTP binding"/>
    <property type="evidence" value="ECO:0007669"/>
    <property type="project" value="UniProtKB-UniRule"/>
</dbReference>
<dbReference type="HAMAP" id="MF_00367">
    <property type="entry name" value="GTPase_Era"/>
    <property type="match status" value="1"/>
</dbReference>
<evidence type="ECO:0000313" key="11">
    <source>
        <dbReference type="EMBL" id="HAV91882.1"/>
    </source>
</evidence>
<dbReference type="InterPro" id="IPR009019">
    <property type="entry name" value="KH_sf_prok-type"/>
</dbReference>
<feature type="binding site" evidence="6">
    <location>
        <begin position="57"/>
        <end position="61"/>
    </location>
    <ligand>
        <name>GTP</name>
        <dbReference type="ChEBI" id="CHEBI:37565"/>
    </ligand>
</feature>
<dbReference type="PANTHER" id="PTHR42698">
    <property type="entry name" value="GTPASE ERA"/>
    <property type="match status" value="1"/>
</dbReference>
<dbReference type="GO" id="GO:0005829">
    <property type="term" value="C:cytosol"/>
    <property type="evidence" value="ECO:0007669"/>
    <property type="project" value="TreeGrafter"/>
</dbReference>
<keyword evidence="3 6" id="KW-0547">Nucleotide-binding</keyword>
<dbReference type="CDD" id="cd22534">
    <property type="entry name" value="KH-II_Era"/>
    <property type="match status" value="1"/>
</dbReference>